<proteinExistence type="predicted"/>
<gene>
    <name evidence="1" type="ORF">HKBW3S03_01561</name>
</gene>
<reference evidence="1 2" key="1">
    <citation type="journal article" date="2020" name="Front. Microbiol.">
        <title>Single-cell genomics of novel Actinobacteria with the Wood-Ljungdahl pathway discovered in a serpentinizing system.</title>
        <authorList>
            <person name="Merino N."/>
            <person name="Kawai M."/>
            <person name="Boyd E.S."/>
            <person name="Colman D.R."/>
            <person name="McGlynn S.E."/>
            <person name="Nealson K.H."/>
            <person name="Kurokawa K."/>
            <person name="Hongoh Y."/>
        </authorList>
    </citation>
    <scope>NUCLEOTIDE SEQUENCE [LARGE SCALE GENOMIC DNA]</scope>
    <source>
        <strain evidence="1 2">S03</strain>
    </source>
</reference>
<dbReference type="AlphaFoldDB" id="A0A6V8NIG9"/>
<organism evidence="1 2">
    <name type="scientific">Candidatus Hakubella thermalkaliphila</name>
    <dbReference type="NCBI Taxonomy" id="2754717"/>
    <lineage>
        <taxon>Bacteria</taxon>
        <taxon>Bacillati</taxon>
        <taxon>Actinomycetota</taxon>
        <taxon>Actinomycetota incertae sedis</taxon>
        <taxon>Candidatus Hakubellales</taxon>
        <taxon>Candidatus Hakubellaceae</taxon>
        <taxon>Candidatus Hakubella</taxon>
    </lineage>
</organism>
<name>A0A6V8NIG9_9ACTN</name>
<evidence type="ECO:0000313" key="2">
    <source>
        <dbReference type="Proteomes" id="UP000574717"/>
    </source>
</evidence>
<comment type="caution">
    <text evidence="1">The sequence shown here is derived from an EMBL/GenBank/DDBJ whole genome shotgun (WGS) entry which is preliminary data.</text>
</comment>
<sequence>IEVARNCSVEVETQPMNPMLLTLN</sequence>
<dbReference type="Proteomes" id="UP000574717">
    <property type="component" value="Unassembled WGS sequence"/>
</dbReference>
<accession>A0A6V8NIG9</accession>
<feature type="non-terminal residue" evidence="1">
    <location>
        <position position="1"/>
    </location>
</feature>
<dbReference type="EMBL" id="BLRU01000229">
    <property type="protein sequence ID" value="GFP20058.1"/>
    <property type="molecule type" value="Genomic_DNA"/>
</dbReference>
<protein>
    <submittedName>
        <fullName evidence="1">Uncharacterized protein</fullName>
    </submittedName>
</protein>
<evidence type="ECO:0000313" key="1">
    <source>
        <dbReference type="EMBL" id="GFP20058.1"/>
    </source>
</evidence>